<dbReference type="EMBL" id="ADBJ01000036">
    <property type="protein sequence ID" value="EFA79189.1"/>
    <property type="molecule type" value="Genomic_DNA"/>
</dbReference>
<keyword evidence="3" id="KW-1185">Reference proteome</keyword>
<dbReference type="FunCoup" id="D3BHL2">
    <property type="interactions" value="421"/>
</dbReference>
<dbReference type="AlphaFoldDB" id="D3BHL2"/>
<dbReference type="Proteomes" id="UP000001396">
    <property type="component" value="Unassembled WGS sequence"/>
</dbReference>
<evidence type="ECO:0000256" key="1">
    <source>
        <dbReference type="SAM" id="MobiDB-lite"/>
    </source>
</evidence>
<dbReference type="OMA" id="THMNHEP"/>
<sequence length="208" mass="23250">MDKIFVANLNQKRQFADLVYCSPERLNNAEINEITQWLRSELNIRGQERVKNDLRGFLKSVPAHSYAKFQVKLEHDAHVLNVGGGGCLGYVSDYIIDYYDTLEFSNIEIYTPVAPVTIEHIKEKFQIATLYQIKSSHSASAATPSTTTQNHHTKTHNTHSTHSQSQATVSSPSNSSSNNQYVAKYTPRTPVVKTKTALISPQILGTKA</sequence>
<protein>
    <submittedName>
        <fullName evidence="2">Uncharacterized protein</fullName>
    </submittedName>
</protein>
<dbReference type="GeneID" id="31363494"/>
<feature type="compositionally biased region" description="Low complexity" evidence="1">
    <location>
        <begin position="141"/>
        <end position="150"/>
    </location>
</feature>
<comment type="caution">
    <text evidence="2">The sequence shown here is derived from an EMBL/GenBank/DDBJ whole genome shotgun (WGS) entry which is preliminary data.</text>
</comment>
<name>D3BHL2_HETP5</name>
<evidence type="ECO:0000313" key="2">
    <source>
        <dbReference type="EMBL" id="EFA79189.1"/>
    </source>
</evidence>
<dbReference type="InParanoid" id="D3BHL2"/>
<reference evidence="2 3" key="1">
    <citation type="journal article" date="2011" name="Genome Res.">
        <title>Phylogeny-wide analysis of social amoeba genomes highlights ancient origins for complex intercellular communication.</title>
        <authorList>
            <person name="Heidel A.J."/>
            <person name="Lawal H.M."/>
            <person name="Felder M."/>
            <person name="Schilde C."/>
            <person name="Helps N.R."/>
            <person name="Tunggal B."/>
            <person name="Rivero F."/>
            <person name="John U."/>
            <person name="Schleicher M."/>
            <person name="Eichinger L."/>
            <person name="Platzer M."/>
            <person name="Noegel A.A."/>
            <person name="Schaap P."/>
            <person name="Gloeckner G."/>
        </authorList>
    </citation>
    <scope>NUCLEOTIDE SEQUENCE [LARGE SCALE GENOMIC DNA]</scope>
    <source>
        <strain evidence="3">ATCC 26659 / Pp 5 / PN500</strain>
    </source>
</reference>
<feature type="region of interest" description="Disordered" evidence="1">
    <location>
        <begin position="141"/>
        <end position="186"/>
    </location>
</feature>
<evidence type="ECO:0000313" key="3">
    <source>
        <dbReference type="Proteomes" id="UP000001396"/>
    </source>
</evidence>
<accession>D3BHL2</accession>
<dbReference type="RefSeq" id="XP_020431310.1">
    <property type="nucleotide sequence ID" value="XM_020578846.1"/>
</dbReference>
<proteinExistence type="predicted"/>
<gene>
    <name evidence="2" type="ORF">PPL_08015</name>
</gene>
<feature type="compositionally biased region" description="Low complexity" evidence="1">
    <location>
        <begin position="160"/>
        <end position="180"/>
    </location>
</feature>
<organism evidence="2 3">
    <name type="scientific">Heterostelium pallidum (strain ATCC 26659 / Pp 5 / PN500)</name>
    <name type="common">Cellular slime mold</name>
    <name type="synonym">Polysphondylium pallidum</name>
    <dbReference type="NCBI Taxonomy" id="670386"/>
    <lineage>
        <taxon>Eukaryota</taxon>
        <taxon>Amoebozoa</taxon>
        <taxon>Evosea</taxon>
        <taxon>Eumycetozoa</taxon>
        <taxon>Dictyostelia</taxon>
        <taxon>Acytosteliales</taxon>
        <taxon>Acytosteliaceae</taxon>
        <taxon>Heterostelium</taxon>
    </lineage>
</organism>